<dbReference type="SUPFAM" id="SSF48498">
    <property type="entry name" value="Tetracyclin repressor-like, C-terminal domain"/>
    <property type="match status" value="1"/>
</dbReference>
<evidence type="ECO:0000313" key="5">
    <source>
        <dbReference type="Proteomes" id="UP001347146"/>
    </source>
</evidence>
<feature type="domain" description="HTH tetR-type" evidence="3">
    <location>
        <begin position="17"/>
        <end position="78"/>
    </location>
</feature>
<dbReference type="Gene3D" id="1.10.357.10">
    <property type="entry name" value="Tetracycline Repressor, domain 2"/>
    <property type="match status" value="1"/>
</dbReference>
<name>A0ABU7MGE3_9ACTN</name>
<evidence type="ECO:0000259" key="3">
    <source>
        <dbReference type="PROSITE" id="PS50977"/>
    </source>
</evidence>
<dbReference type="InterPro" id="IPR036271">
    <property type="entry name" value="Tet_transcr_reg_TetR-rel_C_sf"/>
</dbReference>
<evidence type="ECO:0000256" key="2">
    <source>
        <dbReference type="PROSITE-ProRule" id="PRU00335"/>
    </source>
</evidence>
<dbReference type="Pfam" id="PF21313">
    <property type="entry name" value="EthR_C"/>
    <property type="match status" value="1"/>
</dbReference>
<dbReference type="RefSeq" id="WP_330433567.1">
    <property type="nucleotide sequence ID" value="NZ_JAZDUF010000004.1"/>
</dbReference>
<keyword evidence="1 2" id="KW-0238">DNA-binding</keyword>
<protein>
    <submittedName>
        <fullName evidence="4">TetR/AcrR family transcriptional regulator</fullName>
    </submittedName>
</protein>
<feature type="DNA-binding region" description="H-T-H motif" evidence="2">
    <location>
        <begin position="41"/>
        <end position="60"/>
    </location>
</feature>
<dbReference type="SUPFAM" id="SSF46689">
    <property type="entry name" value="Homeodomain-like"/>
    <property type="match status" value="1"/>
</dbReference>
<keyword evidence="5" id="KW-1185">Reference proteome</keyword>
<evidence type="ECO:0000313" key="4">
    <source>
        <dbReference type="EMBL" id="MEE3851863.1"/>
    </source>
</evidence>
<dbReference type="Proteomes" id="UP001347146">
    <property type="component" value="Unassembled WGS sequence"/>
</dbReference>
<dbReference type="InterPro" id="IPR050109">
    <property type="entry name" value="HTH-type_TetR-like_transc_reg"/>
</dbReference>
<accession>A0ABU7MGE3</accession>
<reference evidence="4 5" key="1">
    <citation type="submission" date="2024-01" db="EMBL/GenBank/DDBJ databases">
        <title>Draft genome sequence of Gordonia sp. LSe1-13.</title>
        <authorList>
            <person name="Suphannarot A."/>
            <person name="Mingma R."/>
        </authorList>
    </citation>
    <scope>NUCLEOTIDE SEQUENCE [LARGE SCALE GENOMIC DNA]</scope>
    <source>
        <strain evidence="4 5">LSe1-13</strain>
    </source>
</reference>
<dbReference type="PANTHER" id="PTHR30055">
    <property type="entry name" value="HTH-TYPE TRANSCRIPTIONAL REGULATOR RUTR"/>
    <property type="match status" value="1"/>
</dbReference>
<dbReference type="Pfam" id="PF00440">
    <property type="entry name" value="TetR_N"/>
    <property type="match status" value="1"/>
</dbReference>
<dbReference type="InterPro" id="IPR001647">
    <property type="entry name" value="HTH_TetR"/>
</dbReference>
<organism evidence="4 5">
    <name type="scientific">Gordonia sesuvii</name>
    <dbReference type="NCBI Taxonomy" id="3116777"/>
    <lineage>
        <taxon>Bacteria</taxon>
        <taxon>Bacillati</taxon>
        <taxon>Actinomycetota</taxon>
        <taxon>Actinomycetes</taxon>
        <taxon>Mycobacteriales</taxon>
        <taxon>Gordoniaceae</taxon>
        <taxon>Gordonia</taxon>
    </lineage>
</organism>
<dbReference type="PANTHER" id="PTHR30055:SF184">
    <property type="entry name" value="HTH-TYPE TRANSCRIPTIONAL REGULATOR ETHR"/>
    <property type="match status" value="1"/>
</dbReference>
<dbReference type="InterPro" id="IPR009057">
    <property type="entry name" value="Homeodomain-like_sf"/>
</dbReference>
<sequence length="214" mass="23452">MGSVTRSQAGHAMQRRAEVTERVLGAVEDLLGTGERFTELPVQRIAEQSGLSRTNFYQYFPNKSQVLIQVADVASAEFFAAPTSWFADDASLDAGVGGVERAIGAMVAEFRKHWPLMRALGEAAAYDAEVAEFWFGRVHRFIDFACGRVQRWRELGRIDSAVTDESVAAVTWMVERSITQHILGSGADVTSDDRVVAALSRTIWLTIAAEPGVS</sequence>
<evidence type="ECO:0000256" key="1">
    <source>
        <dbReference type="ARBA" id="ARBA00023125"/>
    </source>
</evidence>
<comment type="caution">
    <text evidence="4">The sequence shown here is derived from an EMBL/GenBank/DDBJ whole genome shotgun (WGS) entry which is preliminary data.</text>
</comment>
<gene>
    <name evidence="4" type="ORF">VZC37_16080</name>
</gene>
<dbReference type="EMBL" id="JAZDUF010000004">
    <property type="protein sequence ID" value="MEE3851863.1"/>
    <property type="molecule type" value="Genomic_DNA"/>
</dbReference>
<dbReference type="InterPro" id="IPR049397">
    <property type="entry name" value="EthR_C"/>
</dbReference>
<dbReference type="Gene3D" id="1.10.10.60">
    <property type="entry name" value="Homeodomain-like"/>
    <property type="match status" value="1"/>
</dbReference>
<dbReference type="PROSITE" id="PS50977">
    <property type="entry name" value="HTH_TETR_2"/>
    <property type="match status" value="1"/>
</dbReference>
<proteinExistence type="predicted"/>